<protein>
    <submittedName>
        <fullName evidence="1">Uncharacterized protein</fullName>
    </submittedName>
</protein>
<sequence>MKKRCLPSQAGLQLRQSQNIRRYQQLPRYHALKMNINFKSIFTTKTQPLTQKLGVAQRLGVLCGEKSQFNNVAPKARPTRRPSCARLRKQACTYKKPFLL</sequence>
<dbReference type="Proteomes" id="UP000006201">
    <property type="component" value="Unassembled WGS sequence"/>
</dbReference>
<dbReference type="HOGENOM" id="CLU_2303621_0_0_6"/>
<proteinExistence type="predicted"/>
<gene>
    <name evidence="1" type="ORF">PTD2_01071</name>
</gene>
<dbReference type="AlphaFoldDB" id="A4C3I5"/>
<dbReference type="EMBL" id="AAOH01000001">
    <property type="protein sequence ID" value="EAR30117.1"/>
    <property type="molecule type" value="Genomic_DNA"/>
</dbReference>
<comment type="caution">
    <text evidence="1">The sequence shown here is derived from an EMBL/GenBank/DDBJ whole genome shotgun (WGS) entry which is preliminary data.</text>
</comment>
<keyword evidence="2" id="KW-1185">Reference proteome</keyword>
<evidence type="ECO:0000313" key="1">
    <source>
        <dbReference type="EMBL" id="EAR30117.1"/>
    </source>
</evidence>
<accession>A4C3I5</accession>
<reference evidence="1 2" key="1">
    <citation type="submission" date="2006-02" db="EMBL/GenBank/DDBJ databases">
        <authorList>
            <person name="Moran M.A."/>
            <person name="Kjelleberg S."/>
            <person name="Egan S."/>
            <person name="Saunders N."/>
            <person name="Thomas T."/>
            <person name="Ferriera S."/>
            <person name="Johnson J."/>
            <person name="Kravitz S."/>
            <person name="Halpern A."/>
            <person name="Remington K."/>
            <person name="Beeson K."/>
            <person name="Tran B."/>
            <person name="Rogers Y.-H."/>
            <person name="Friedman R."/>
            <person name="Venter J.C."/>
        </authorList>
    </citation>
    <scope>NUCLEOTIDE SEQUENCE [LARGE SCALE GENOMIC DNA]</scope>
    <source>
        <strain evidence="1 2">D2</strain>
    </source>
</reference>
<evidence type="ECO:0000313" key="2">
    <source>
        <dbReference type="Proteomes" id="UP000006201"/>
    </source>
</evidence>
<name>A4C3I5_9GAMM</name>
<organism evidence="1 2">
    <name type="scientific">Pseudoalteromonas tunicata D2</name>
    <dbReference type="NCBI Taxonomy" id="87626"/>
    <lineage>
        <taxon>Bacteria</taxon>
        <taxon>Pseudomonadati</taxon>
        <taxon>Pseudomonadota</taxon>
        <taxon>Gammaproteobacteria</taxon>
        <taxon>Alteromonadales</taxon>
        <taxon>Pseudoalteromonadaceae</taxon>
        <taxon>Pseudoalteromonas</taxon>
    </lineage>
</organism>